<feature type="compositionally biased region" description="Basic and acidic residues" evidence="1">
    <location>
        <begin position="21"/>
        <end position="42"/>
    </location>
</feature>
<protein>
    <recommendedName>
        <fullName evidence="4">Core-binding (CB) domain-containing protein</fullName>
    </recommendedName>
</protein>
<gene>
    <name evidence="2" type="ORF">PHAMO_340161</name>
</gene>
<proteinExistence type="predicted"/>
<dbReference type="SUPFAM" id="SSF56349">
    <property type="entry name" value="DNA breaking-rejoining enzymes"/>
    <property type="match status" value="1"/>
</dbReference>
<organism evidence="2 3">
    <name type="scientific">Magnetospirillum molischianum DSM 120</name>
    <dbReference type="NCBI Taxonomy" id="1150626"/>
    <lineage>
        <taxon>Bacteria</taxon>
        <taxon>Pseudomonadati</taxon>
        <taxon>Pseudomonadota</taxon>
        <taxon>Alphaproteobacteria</taxon>
        <taxon>Rhodospirillales</taxon>
        <taxon>Rhodospirillaceae</taxon>
        <taxon>Magnetospirillum</taxon>
    </lineage>
</organism>
<dbReference type="InterPro" id="IPR011010">
    <property type="entry name" value="DNA_brk_join_enz"/>
</dbReference>
<dbReference type="eggNOG" id="COG0582">
    <property type="taxonomic scope" value="Bacteria"/>
</dbReference>
<comment type="caution">
    <text evidence="2">The sequence shown here is derived from an EMBL/GenBank/DDBJ whole genome shotgun (WGS) entry which is preliminary data.</text>
</comment>
<feature type="region of interest" description="Disordered" evidence="1">
    <location>
        <begin position="20"/>
        <end position="54"/>
    </location>
</feature>
<name>H8FVA0_MAGML</name>
<keyword evidence="3" id="KW-1185">Reference proteome</keyword>
<dbReference type="EMBL" id="CAHP01000028">
    <property type="protein sequence ID" value="CCG42288.1"/>
    <property type="molecule type" value="Genomic_DNA"/>
</dbReference>
<evidence type="ECO:0000256" key="1">
    <source>
        <dbReference type="SAM" id="MobiDB-lite"/>
    </source>
</evidence>
<evidence type="ECO:0008006" key="4">
    <source>
        <dbReference type="Google" id="ProtNLM"/>
    </source>
</evidence>
<evidence type="ECO:0000313" key="2">
    <source>
        <dbReference type="EMBL" id="CCG42288.1"/>
    </source>
</evidence>
<dbReference type="AlphaFoldDB" id="H8FVA0"/>
<reference evidence="2 3" key="1">
    <citation type="journal article" date="2012" name="J. Bacteriol.">
        <title>Draft Genome Sequence of the Purple Photosynthetic Bacterium Phaeospirillum molischianum DSM120, a Particularly Versatile Bacterium.</title>
        <authorList>
            <person name="Duquesne K."/>
            <person name="Prima V."/>
            <person name="Ji B."/>
            <person name="Rouy Z."/>
            <person name="Medigue C."/>
            <person name="Talla E."/>
            <person name="Sturgis J.N."/>
        </authorList>
    </citation>
    <scope>NUCLEOTIDE SEQUENCE [LARGE SCALE GENOMIC DNA]</scope>
    <source>
        <strain evidence="3">DSM120</strain>
    </source>
</reference>
<accession>H8FVA0</accession>
<dbReference type="STRING" id="1150626.PHAMO_340161"/>
<dbReference type="GO" id="GO:0003677">
    <property type="term" value="F:DNA binding"/>
    <property type="evidence" value="ECO:0007669"/>
    <property type="project" value="InterPro"/>
</dbReference>
<evidence type="ECO:0000313" key="3">
    <source>
        <dbReference type="Proteomes" id="UP000004169"/>
    </source>
</evidence>
<dbReference type="Proteomes" id="UP000004169">
    <property type="component" value="Unassembled WGS sequence"/>
</dbReference>
<sequence>MASLRQLPSGRFNVQIRRKNEKPLSRSFDTKEEAERWGREQEVQLEGKPPHPQAPALTFLSLGTLYCDTILKGRPSRSITLYRIERITPHLPEDVTAITKFDINRYRLMRLGQVSPTTCRDELQIIHRLYRWARREMLIDFPSPCVDVPMPPPSKPRSRVVEKSELSSLLGVVIR</sequence>